<comment type="caution">
    <text evidence="2">The sequence shown here is derived from an EMBL/GenBank/DDBJ whole genome shotgun (WGS) entry which is preliminary data.</text>
</comment>
<evidence type="ECO:0000313" key="2">
    <source>
        <dbReference type="EMBL" id="GAH64497.1"/>
    </source>
</evidence>
<feature type="non-terminal residue" evidence="2">
    <location>
        <position position="272"/>
    </location>
</feature>
<protein>
    <submittedName>
        <fullName evidence="2">Uncharacterized protein</fullName>
    </submittedName>
</protein>
<dbReference type="EMBL" id="BARU01026589">
    <property type="protein sequence ID" value="GAH64497.1"/>
    <property type="molecule type" value="Genomic_DNA"/>
</dbReference>
<feature type="non-terminal residue" evidence="2">
    <location>
        <position position="1"/>
    </location>
</feature>
<accession>X1H542</accession>
<reference evidence="2" key="1">
    <citation type="journal article" date="2014" name="Front. Microbiol.">
        <title>High frequency of phylogenetically diverse reductive dehalogenase-homologous genes in deep subseafloor sedimentary metagenomes.</title>
        <authorList>
            <person name="Kawai M."/>
            <person name="Futagami T."/>
            <person name="Toyoda A."/>
            <person name="Takaki Y."/>
            <person name="Nishi S."/>
            <person name="Hori S."/>
            <person name="Arai W."/>
            <person name="Tsubouchi T."/>
            <person name="Morono Y."/>
            <person name="Uchiyama I."/>
            <person name="Ito T."/>
            <person name="Fujiyama A."/>
            <person name="Inagaki F."/>
            <person name="Takami H."/>
        </authorList>
    </citation>
    <scope>NUCLEOTIDE SEQUENCE</scope>
    <source>
        <strain evidence="2">Expedition CK06-06</strain>
    </source>
</reference>
<name>X1H542_9ZZZZ</name>
<sequence>DYEPGRVAKVPQRMQNVDALAPISAEPAESDEDQNDQAKAAAAAAEPPRIRLAAGEFDPLSVAAPRAIPAELALAEYPAGVEGYCLVQFQGPIKKQWKDALLASGAAIFDYIPDYTFVAKMDSQTKAKVAAMKQVRWLGILEPAYRIEPDLEALSQLARSSTGKLQAKGGEAEEISRSDLPDSVDIIVVLFNEEDIAGISQQIEALGGTITDVSDGEWKEKLAATIDPAVIIDIANITGVKWIEPAPVWELHNNLAASNAICDVKDVWDNYG</sequence>
<evidence type="ECO:0000256" key="1">
    <source>
        <dbReference type="SAM" id="MobiDB-lite"/>
    </source>
</evidence>
<feature type="region of interest" description="Disordered" evidence="1">
    <location>
        <begin position="1"/>
        <end position="46"/>
    </location>
</feature>
<dbReference type="AlphaFoldDB" id="X1H542"/>
<proteinExistence type="predicted"/>
<organism evidence="2">
    <name type="scientific">marine sediment metagenome</name>
    <dbReference type="NCBI Taxonomy" id="412755"/>
    <lineage>
        <taxon>unclassified sequences</taxon>
        <taxon>metagenomes</taxon>
        <taxon>ecological metagenomes</taxon>
    </lineage>
</organism>
<gene>
    <name evidence="2" type="ORF">S03H2_42691</name>
</gene>